<dbReference type="SUPFAM" id="SSF56801">
    <property type="entry name" value="Acetyl-CoA synthetase-like"/>
    <property type="match status" value="1"/>
</dbReference>
<dbReference type="RefSeq" id="WP_158636737.1">
    <property type="nucleotide sequence ID" value="NZ_JACIIY010000083.1"/>
</dbReference>
<accession>A0A562JRX8</accession>
<reference evidence="5 6" key="1">
    <citation type="journal article" date="2015" name="Stand. Genomic Sci.">
        <title>Genomic Encyclopedia of Bacterial and Archaeal Type Strains, Phase III: the genomes of soil and plant-associated and newly described type strains.</title>
        <authorList>
            <person name="Whitman W.B."/>
            <person name="Woyke T."/>
            <person name="Klenk H.P."/>
            <person name="Zhou Y."/>
            <person name="Lilburn T.G."/>
            <person name="Beck B.J."/>
            <person name="De Vos P."/>
            <person name="Vandamme P."/>
            <person name="Eisen J.A."/>
            <person name="Garrity G."/>
            <person name="Hugenholtz P."/>
            <person name="Kyrpides N.C."/>
        </authorList>
    </citation>
    <scope>NUCLEOTIDE SEQUENCE [LARGE SCALE GENOMIC DNA]</scope>
    <source>
        <strain evidence="5 6">CGMCC 1.7748</strain>
    </source>
</reference>
<evidence type="ECO:0000256" key="1">
    <source>
        <dbReference type="ARBA" id="ARBA00006432"/>
    </source>
</evidence>
<name>A0A562JRX8_SPHWJ</name>
<dbReference type="Pfam" id="PF00501">
    <property type="entry name" value="AMP-binding"/>
    <property type="match status" value="1"/>
</dbReference>
<dbReference type="Proteomes" id="UP000316624">
    <property type="component" value="Unassembled WGS sequence"/>
</dbReference>
<dbReference type="InterPro" id="IPR025110">
    <property type="entry name" value="AMP-bd_C"/>
</dbReference>
<dbReference type="Gene3D" id="3.30.300.30">
    <property type="match status" value="1"/>
</dbReference>
<sequence>MSITEGAPRGGAISYSEQIRRFAKERPDHFAIRFVPVHGPEESLTYAELDAAADRLAKRFLAEGADADSMIAIALPNGVPFYVALVASWRIGACPAPLKYDFTPWEQERYIDVVKPSVIVGDWPGDLPAPRIGTAQVAAMTASPEPAPHVVDQLPRRTWAIASGGSTGRPKLIVSCRPATLDWQFASVESAAPGDGHVQLICTPLYHTSALSLSVKSLTAGDTLVVIARFDAARVVEIISRYQVTMIGLVAATMVRLLRLADLRAEQMQSLRLVIAGAGAISETVLRGWADLVGAENIIVGYGASEGFGSTNIRGDELLKRPGTVGKGGACEIRIVGEDGQARRAGEIGEIYMRAKSGDSDRFEYWGGEAPRRSEDGFVSVGDLGWVDGEGYLYIADRRTDMVKTGGVNVFPAEVEAAILEHPGIADAVVLGLPDADWGRRLHAVLVAADPKSPPAAQDMAAFLKARLAPQKIPKAYEFVEDLGRADTMKLNRNAMAEARS</sequence>
<dbReference type="PANTHER" id="PTHR43201:SF5">
    <property type="entry name" value="MEDIUM-CHAIN ACYL-COA LIGASE ACSF2, MITOCHONDRIAL"/>
    <property type="match status" value="1"/>
</dbReference>
<protein>
    <submittedName>
        <fullName evidence="5">Bile acid-coenzyme A ligase</fullName>
    </submittedName>
</protein>
<keyword evidence="2 5" id="KW-0436">Ligase</keyword>
<dbReference type="InterPro" id="IPR000873">
    <property type="entry name" value="AMP-dep_synth/lig_dom"/>
</dbReference>
<dbReference type="InterPro" id="IPR042099">
    <property type="entry name" value="ANL_N_sf"/>
</dbReference>
<keyword evidence="6" id="KW-1185">Reference proteome</keyword>
<evidence type="ECO:0000256" key="2">
    <source>
        <dbReference type="ARBA" id="ARBA00022598"/>
    </source>
</evidence>
<dbReference type="InterPro" id="IPR045851">
    <property type="entry name" value="AMP-bd_C_sf"/>
</dbReference>
<dbReference type="Gene3D" id="3.40.50.12780">
    <property type="entry name" value="N-terminal domain of ligase-like"/>
    <property type="match status" value="1"/>
</dbReference>
<proteinExistence type="inferred from homology"/>
<dbReference type="AlphaFoldDB" id="A0A562JRX8"/>
<evidence type="ECO:0000313" key="5">
    <source>
        <dbReference type="EMBL" id="TWH85763.1"/>
    </source>
</evidence>
<organism evidence="5 6">
    <name type="scientific">Sphingobium wenxiniae (strain DSM 21828 / CGMCC 1.7748 / JZ-1)</name>
    <dbReference type="NCBI Taxonomy" id="595605"/>
    <lineage>
        <taxon>Bacteria</taxon>
        <taxon>Pseudomonadati</taxon>
        <taxon>Pseudomonadota</taxon>
        <taxon>Alphaproteobacteria</taxon>
        <taxon>Sphingomonadales</taxon>
        <taxon>Sphingomonadaceae</taxon>
        <taxon>Sphingobium</taxon>
    </lineage>
</organism>
<dbReference type="Pfam" id="PF13193">
    <property type="entry name" value="AMP-binding_C"/>
    <property type="match status" value="1"/>
</dbReference>
<gene>
    <name evidence="5" type="ORF">IQ35_04092</name>
</gene>
<evidence type="ECO:0000313" key="6">
    <source>
        <dbReference type="Proteomes" id="UP000316624"/>
    </source>
</evidence>
<evidence type="ECO:0000259" key="4">
    <source>
        <dbReference type="Pfam" id="PF13193"/>
    </source>
</evidence>
<dbReference type="GO" id="GO:0031956">
    <property type="term" value="F:medium-chain fatty acid-CoA ligase activity"/>
    <property type="evidence" value="ECO:0007669"/>
    <property type="project" value="TreeGrafter"/>
</dbReference>
<feature type="domain" description="AMP-binding enzyme C-terminal" evidence="4">
    <location>
        <begin position="414"/>
        <end position="484"/>
    </location>
</feature>
<comment type="caution">
    <text evidence="5">The sequence shown here is derived from an EMBL/GenBank/DDBJ whole genome shotgun (WGS) entry which is preliminary data.</text>
</comment>
<dbReference type="EMBL" id="VLKK01000059">
    <property type="protein sequence ID" value="TWH85763.1"/>
    <property type="molecule type" value="Genomic_DNA"/>
</dbReference>
<feature type="domain" description="AMP-dependent synthetase/ligase" evidence="3">
    <location>
        <begin position="20"/>
        <end position="355"/>
    </location>
</feature>
<evidence type="ECO:0000259" key="3">
    <source>
        <dbReference type="Pfam" id="PF00501"/>
    </source>
</evidence>
<dbReference type="GO" id="GO:0006631">
    <property type="term" value="P:fatty acid metabolic process"/>
    <property type="evidence" value="ECO:0007669"/>
    <property type="project" value="TreeGrafter"/>
</dbReference>
<dbReference type="PANTHER" id="PTHR43201">
    <property type="entry name" value="ACYL-COA SYNTHETASE"/>
    <property type="match status" value="1"/>
</dbReference>
<comment type="similarity">
    <text evidence="1">Belongs to the ATP-dependent AMP-binding enzyme family.</text>
</comment>